<dbReference type="PANTHER" id="PTHR43788">
    <property type="entry name" value="DNA2/NAM7 HELICASE FAMILY MEMBER"/>
    <property type="match status" value="1"/>
</dbReference>
<keyword evidence="1" id="KW-0547">Nucleotide-binding</keyword>
<name>A0A645DC39_9ZZZZ</name>
<evidence type="ECO:0000256" key="2">
    <source>
        <dbReference type="ARBA" id="ARBA00022801"/>
    </source>
</evidence>
<dbReference type="InterPro" id="IPR050534">
    <property type="entry name" value="Coronavir_polyprotein_1ab"/>
</dbReference>
<sequence length="180" mass="20740">MHYLSEKNNLLWVDIPLHNNYKEEKNGQNSCYNETEVEVIDKMLKDINDSCEALGQKKEVAVITFYGAQARLLQKELVSSNKYRNLKLRVGTVDRFQGMEREIVIVSFVRNNNKGDIGFAKDPKRINVALSRAQNLLVIVGCSELFCEKNRFKEARESYKNVLKVVDSYNGIIDAKEIFN</sequence>
<reference evidence="6" key="1">
    <citation type="submission" date="2019-08" db="EMBL/GenBank/DDBJ databases">
        <authorList>
            <person name="Kucharzyk K."/>
            <person name="Murdoch R.W."/>
            <person name="Higgins S."/>
            <person name="Loffler F."/>
        </authorList>
    </citation>
    <scope>NUCLEOTIDE SEQUENCE</scope>
</reference>
<dbReference type="PANTHER" id="PTHR43788:SF8">
    <property type="entry name" value="DNA-BINDING PROTEIN SMUBP-2"/>
    <property type="match status" value="1"/>
</dbReference>
<keyword evidence="2" id="KW-0378">Hydrolase</keyword>
<gene>
    <name evidence="6" type="ORF">SDC9_134027</name>
</gene>
<dbReference type="AlphaFoldDB" id="A0A645DC39"/>
<keyword evidence="4" id="KW-0067">ATP-binding</keyword>
<proteinExistence type="predicted"/>
<evidence type="ECO:0000313" key="6">
    <source>
        <dbReference type="EMBL" id="MPM86934.1"/>
    </source>
</evidence>
<organism evidence="6">
    <name type="scientific">bioreactor metagenome</name>
    <dbReference type="NCBI Taxonomy" id="1076179"/>
    <lineage>
        <taxon>unclassified sequences</taxon>
        <taxon>metagenomes</taxon>
        <taxon>ecological metagenomes</taxon>
    </lineage>
</organism>
<dbReference type="Pfam" id="PF13087">
    <property type="entry name" value="AAA_12"/>
    <property type="match status" value="1"/>
</dbReference>
<evidence type="ECO:0000256" key="4">
    <source>
        <dbReference type="ARBA" id="ARBA00022840"/>
    </source>
</evidence>
<evidence type="ECO:0000259" key="5">
    <source>
        <dbReference type="Pfam" id="PF13087"/>
    </source>
</evidence>
<feature type="domain" description="DNA2/NAM7 helicase-like C-terminal" evidence="5">
    <location>
        <begin position="4"/>
        <end position="143"/>
    </location>
</feature>
<dbReference type="EMBL" id="VSSQ01034858">
    <property type="protein sequence ID" value="MPM86934.1"/>
    <property type="molecule type" value="Genomic_DNA"/>
</dbReference>
<protein>
    <recommendedName>
        <fullName evidence="5">DNA2/NAM7 helicase-like C-terminal domain-containing protein</fullName>
    </recommendedName>
</protein>
<evidence type="ECO:0000256" key="3">
    <source>
        <dbReference type="ARBA" id="ARBA00022806"/>
    </source>
</evidence>
<dbReference type="CDD" id="cd18808">
    <property type="entry name" value="SF1_C_Upf1"/>
    <property type="match status" value="1"/>
</dbReference>
<dbReference type="InterPro" id="IPR047187">
    <property type="entry name" value="SF1_C_Upf1"/>
</dbReference>
<dbReference type="Gene3D" id="3.40.50.300">
    <property type="entry name" value="P-loop containing nucleotide triphosphate hydrolases"/>
    <property type="match status" value="1"/>
</dbReference>
<dbReference type="InterPro" id="IPR027417">
    <property type="entry name" value="P-loop_NTPase"/>
</dbReference>
<keyword evidence="3" id="KW-0347">Helicase</keyword>
<evidence type="ECO:0000256" key="1">
    <source>
        <dbReference type="ARBA" id="ARBA00022741"/>
    </source>
</evidence>
<dbReference type="GO" id="GO:0016787">
    <property type="term" value="F:hydrolase activity"/>
    <property type="evidence" value="ECO:0007669"/>
    <property type="project" value="UniProtKB-KW"/>
</dbReference>
<comment type="caution">
    <text evidence="6">The sequence shown here is derived from an EMBL/GenBank/DDBJ whole genome shotgun (WGS) entry which is preliminary data.</text>
</comment>
<dbReference type="SUPFAM" id="SSF52540">
    <property type="entry name" value="P-loop containing nucleoside triphosphate hydrolases"/>
    <property type="match status" value="1"/>
</dbReference>
<accession>A0A645DC39</accession>
<dbReference type="GO" id="GO:0043139">
    <property type="term" value="F:5'-3' DNA helicase activity"/>
    <property type="evidence" value="ECO:0007669"/>
    <property type="project" value="TreeGrafter"/>
</dbReference>
<dbReference type="GO" id="GO:0005524">
    <property type="term" value="F:ATP binding"/>
    <property type="evidence" value="ECO:0007669"/>
    <property type="project" value="UniProtKB-KW"/>
</dbReference>
<dbReference type="InterPro" id="IPR041679">
    <property type="entry name" value="DNA2/NAM7-like_C"/>
</dbReference>